<comment type="caution">
    <text evidence="2">The sequence shown here is derived from an EMBL/GenBank/DDBJ whole genome shotgun (WGS) entry which is preliminary data.</text>
</comment>
<gene>
    <name evidence="2" type="ORF">MTR62_13265</name>
</gene>
<dbReference type="RefSeq" id="WP_244021654.1">
    <property type="nucleotide sequence ID" value="NZ_JALHLF010000055.1"/>
</dbReference>
<protein>
    <submittedName>
        <fullName evidence="2">DUF4410 domain-containing protein</fullName>
    </submittedName>
</protein>
<name>A0ABT0BF25_9SPHN</name>
<evidence type="ECO:0000313" key="2">
    <source>
        <dbReference type="EMBL" id="MCJ2183652.1"/>
    </source>
</evidence>
<dbReference type="Pfam" id="PF14366">
    <property type="entry name" value="DUF4410"/>
    <property type="match status" value="1"/>
</dbReference>
<sequence>MRLCNQHIHLALAVCAAALVSGCAHTKIGDVALSPARELPAASRLCLRVSLAPGLQGQEAASKAARKLEAKLLEKYHEAGLSAGIVLGQLKDQAAAFVQVRIVEADPGNTAKRLLVGFGAGRSAFATRTRIQAGPTEPVARDVSQPAHLAFSTMAKDGLKPGVILSGGIATVTGDVSRLAVGAAISTLAELRSGLGRQAERTADVIVEQTHVFYRASHWDWPPSQPETVYSGNIDRPNLACSSKS</sequence>
<feature type="chain" id="PRO_5047253681" evidence="1">
    <location>
        <begin position="27"/>
        <end position="245"/>
    </location>
</feature>
<dbReference type="PROSITE" id="PS51257">
    <property type="entry name" value="PROKAR_LIPOPROTEIN"/>
    <property type="match status" value="1"/>
</dbReference>
<organism evidence="2 3">
    <name type="scientific">Novosphingobium organovorum</name>
    <dbReference type="NCBI Taxonomy" id="2930092"/>
    <lineage>
        <taxon>Bacteria</taxon>
        <taxon>Pseudomonadati</taxon>
        <taxon>Pseudomonadota</taxon>
        <taxon>Alphaproteobacteria</taxon>
        <taxon>Sphingomonadales</taxon>
        <taxon>Sphingomonadaceae</taxon>
        <taxon>Novosphingobium</taxon>
    </lineage>
</organism>
<keyword evidence="1" id="KW-0732">Signal</keyword>
<keyword evidence="3" id="KW-1185">Reference proteome</keyword>
<dbReference type="EMBL" id="JALHLF010000055">
    <property type="protein sequence ID" value="MCJ2183652.1"/>
    <property type="molecule type" value="Genomic_DNA"/>
</dbReference>
<evidence type="ECO:0000313" key="3">
    <source>
        <dbReference type="Proteomes" id="UP001162881"/>
    </source>
</evidence>
<dbReference type="Proteomes" id="UP001162881">
    <property type="component" value="Unassembled WGS sequence"/>
</dbReference>
<evidence type="ECO:0000256" key="1">
    <source>
        <dbReference type="SAM" id="SignalP"/>
    </source>
</evidence>
<reference evidence="2" key="1">
    <citation type="submission" date="2022-03" db="EMBL/GenBank/DDBJ databases">
        <title>Identification of a novel bacterium isolated from mangrove sediments.</title>
        <authorList>
            <person name="Pan X."/>
        </authorList>
    </citation>
    <scope>NUCLEOTIDE SEQUENCE</scope>
    <source>
        <strain evidence="2">B1949</strain>
    </source>
</reference>
<dbReference type="InterPro" id="IPR025522">
    <property type="entry name" value="DUF4410"/>
</dbReference>
<accession>A0ABT0BF25</accession>
<proteinExistence type="predicted"/>
<feature type="signal peptide" evidence="1">
    <location>
        <begin position="1"/>
        <end position="26"/>
    </location>
</feature>